<keyword evidence="3" id="KW-1185">Reference proteome</keyword>
<feature type="region of interest" description="Disordered" evidence="1">
    <location>
        <begin position="202"/>
        <end position="224"/>
    </location>
</feature>
<dbReference type="STRING" id="1095629.A0A0C9X8T6"/>
<feature type="region of interest" description="Disordered" evidence="1">
    <location>
        <begin position="441"/>
        <end position="499"/>
    </location>
</feature>
<gene>
    <name evidence="2" type="ORF">K443DRAFT_642862</name>
</gene>
<reference evidence="3" key="2">
    <citation type="submission" date="2015-01" db="EMBL/GenBank/DDBJ databases">
        <title>Evolutionary Origins and Diversification of the Mycorrhizal Mutualists.</title>
        <authorList>
            <consortium name="DOE Joint Genome Institute"/>
            <consortium name="Mycorrhizal Genomics Consortium"/>
            <person name="Kohler A."/>
            <person name="Kuo A."/>
            <person name="Nagy L.G."/>
            <person name="Floudas D."/>
            <person name="Copeland A."/>
            <person name="Barry K.W."/>
            <person name="Cichocki N."/>
            <person name="Veneault-Fourrey C."/>
            <person name="LaButti K."/>
            <person name="Lindquist E.A."/>
            <person name="Lipzen A."/>
            <person name="Lundell T."/>
            <person name="Morin E."/>
            <person name="Murat C."/>
            <person name="Riley R."/>
            <person name="Ohm R."/>
            <person name="Sun H."/>
            <person name="Tunlid A."/>
            <person name="Henrissat B."/>
            <person name="Grigoriev I.V."/>
            <person name="Hibbett D.S."/>
            <person name="Martin F."/>
        </authorList>
    </citation>
    <scope>NUCLEOTIDE SEQUENCE [LARGE SCALE GENOMIC DNA]</scope>
    <source>
        <strain evidence="3">LaAM-08-1</strain>
    </source>
</reference>
<evidence type="ECO:0000313" key="2">
    <source>
        <dbReference type="EMBL" id="KIJ94011.1"/>
    </source>
</evidence>
<sequence length="640" mass="72013">MTNPTLPHDHTADHCECANCRNTLTVKGPAASGIAPGHLYIHCNSCGYHYTFPKWCQRITHRSPALVISAGSSSRKQVVRRASHATTVADKQCATTTCAKGANMLCSNKSCKNCCIAKGGCKISSHHRDMISKRERKKVAHLMPAPRPYSFRPPSPLIELSQPPLTMSPPSPVDFNSRSASIFDDWPNPVRDMEKRRIQEEKERIERERAEAEAERQEEQEYQTALAASLGLDHAPSTHHDSLPTTSSSHTSIFFNEGDQHVSLLLPSLLDSGSVSSDAPATSRMPVATAPVLYNRSVTKIGDMPKLPTITRHLNAEWMRPFEDLSQSQLPKKGRSQVDLDLSRKFRIMFWDKPDEDPSTFSVLDCPAWPKWVLADSTTALQRLASAPDLDFYDPKDRLWLWADLAYPHEVSKDSYIFFRRRGIRCHDFQKHLDQVLAKPPHQRVNMRGERDSVNKGLRAKKEKEKRQPPNVMDNNNSDIEFTDVTPRRHTIKHNRSLSPLDGELSACKRLRTTSPIISPIPLSSPLSISETLRSLSPSPNESISGSSPTPRIRKEVWYTGLYVVDVAKGLKLFNANRSVGKWQSKFSAAFNLPPPPRRSFYDQRDRWLIATQAQRDTALAAGRTLPGLWSAFVRDVPLK</sequence>
<evidence type="ECO:0000313" key="3">
    <source>
        <dbReference type="Proteomes" id="UP000054477"/>
    </source>
</evidence>
<accession>A0A0C9X8T6</accession>
<dbReference type="Proteomes" id="UP000054477">
    <property type="component" value="Unassembled WGS sequence"/>
</dbReference>
<name>A0A0C9X8T6_9AGAR</name>
<reference evidence="2 3" key="1">
    <citation type="submission" date="2014-04" db="EMBL/GenBank/DDBJ databases">
        <authorList>
            <consortium name="DOE Joint Genome Institute"/>
            <person name="Kuo A."/>
            <person name="Kohler A."/>
            <person name="Nagy L.G."/>
            <person name="Floudas D."/>
            <person name="Copeland A."/>
            <person name="Barry K.W."/>
            <person name="Cichocki N."/>
            <person name="Veneault-Fourrey C."/>
            <person name="LaButti K."/>
            <person name="Lindquist E.A."/>
            <person name="Lipzen A."/>
            <person name="Lundell T."/>
            <person name="Morin E."/>
            <person name="Murat C."/>
            <person name="Sun H."/>
            <person name="Tunlid A."/>
            <person name="Henrissat B."/>
            <person name="Grigoriev I.V."/>
            <person name="Hibbett D.S."/>
            <person name="Martin F."/>
            <person name="Nordberg H.P."/>
            <person name="Cantor M.N."/>
            <person name="Hua S.X."/>
        </authorList>
    </citation>
    <scope>NUCLEOTIDE SEQUENCE [LARGE SCALE GENOMIC DNA]</scope>
    <source>
        <strain evidence="2 3">LaAM-08-1</strain>
    </source>
</reference>
<feature type="compositionally biased region" description="Basic and acidic residues" evidence="1">
    <location>
        <begin position="202"/>
        <end position="219"/>
    </location>
</feature>
<dbReference type="AlphaFoldDB" id="A0A0C9X8T6"/>
<dbReference type="HOGENOM" id="CLU_427624_0_0_1"/>
<protein>
    <submittedName>
        <fullName evidence="2">Uncharacterized protein</fullName>
    </submittedName>
</protein>
<feature type="compositionally biased region" description="Basic and acidic residues" evidence="1">
    <location>
        <begin position="447"/>
        <end position="468"/>
    </location>
</feature>
<dbReference type="OrthoDB" id="3056697at2759"/>
<organism evidence="2 3">
    <name type="scientific">Laccaria amethystina LaAM-08-1</name>
    <dbReference type="NCBI Taxonomy" id="1095629"/>
    <lineage>
        <taxon>Eukaryota</taxon>
        <taxon>Fungi</taxon>
        <taxon>Dikarya</taxon>
        <taxon>Basidiomycota</taxon>
        <taxon>Agaricomycotina</taxon>
        <taxon>Agaricomycetes</taxon>
        <taxon>Agaricomycetidae</taxon>
        <taxon>Agaricales</taxon>
        <taxon>Agaricineae</taxon>
        <taxon>Hydnangiaceae</taxon>
        <taxon>Laccaria</taxon>
    </lineage>
</organism>
<proteinExistence type="predicted"/>
<dbReference type="EMBL" id="KN838813">
    <property type="protein sequence ID" value="KIJ94011.1"/>
    <property type="molecule type" value="Genomic_DNA"/>
</dbReference>
<evidence type="ECO:0000256" key="1">
    <source>
        <dbReference type="SAM" id="MobiDB-lite"/>
    </source>
</evidence>